<protein>
    <submittedName>
        <fullName evidence="1">Uncharacterized protein</fullName>
    </submittedName>
</protein>
<evidence type="ECO:0000313" key="1">
    <source>
        <dbReference type="EMBL" id="KAF2235740.1"/>
    </source>
</evidence>
<sequence>MWRCLSVIQISCFIFTKTNPFTKQIQLPSVTMVKLAVIFPALLPFLTFVSATHHKHAQVSVRGFLGDDCENNHPGNRKVKPHEIENDNKCQHFDYSFKSFTVEKDLKRPWNPRNLNCSLDFFSDKKCRDRVSTQSVDNIQDDCTNVKDEDPNVTALAAKLNCQGYGDKPEVSVSTGFFSFAVGGLPASESTSSTTSSQSPTTLTTTLSVQPTSLSGFSWVGPLASSPTTPVCRLTTHTSTWTSCYVPSETTSVTTITSVDFSASPSVSYTTSTTTFMVAVPTTLSTTSSSIWTVQ</sequence>
<keyword evidence="2" id="KW-1185">Reference proteome</keyword>
<accession>A0A6A6HE40</accession>
<dbReference type="EMBL" id="ML991789">
    <property type="protein sequence ID" value="KAF2235740.1"/>
    <property type="molecule type" value="Genomic_DNA"/>
</dbReference>
<proteinExistence type="predicted"/>
<name>A0A6A6HE40_VIRVR</name>
<dbReference type="Proteomes" id="UP000800092">
    <property type="component" value="Unassembled WGS sequence"/>
</dbReference>
<organism evidence="1 2">
    <name type="scientific">Viridothelium virens</name>
    <name type="common">Speckled blister lichen</name>
    <name type="synonym">Trypethelium virens</name>
    <dbReference type="NCBI Taxonomy" id="1048519"/>
    <lineage>
        <taxon>Eukaryota</taxon>
        <taxon>Fungi</taxon>
        <taxon>Dikarya</taxon>
        <taxon>Ascomycota</taxon>
        <taxon>Pezizomycotina</taxon>
        <taxon>Dothideomycetes</taxon>
        <taxon>Dothideomycetes incertae sedis</taxon>
        <taxon>Trypetheliales</taxon>
        <taxon>Trypetheliaceae</taxon>
        <taxon>Viridothelium</taxon>
    </lineage>
</organism>
<dbReference type="AlphaFoldDB" id="A0A6A6HE40"/>
<evidence type="ECO:0000313" key="2">
    <source>
        <dbReference type="Proteomes" id="UP000800092"/>
    </source>
</evidence>
<gene>
    <name evidence="1" type="ORF">EV356DRAFT_95124</name>
</gene>
<reference evidence="1" key="1">
    <citation type="journal article" date="2020" name="Stud. Mycol.">
        <title>101 Dothideomycetes genomes: a test case for predicting lifestyles and emergence of pathogens.</title>
        <authorList>
            <person name="Haridas S."/>
            <person name="Albert R."/>
            <person name="Binder M."/>
            <person name="Bloem J."/>
            <person name="Labutti K."/>
            <person name="Salamov A."/>
            <person name="Andreopoulos B."/>
            <person name="Baker S."/>
            <person name="Barry K."/>
            <person name="Bills G."/>
            <person name="Bluhm B."/>
            <person name="Cannon C."/>
            <person name="Castanera R."/>
            <person name="Culley D."/>
            <person name="Daum C."/>
            <person name="Ezra D."/>
            <person name="Gonzalez J."/>
            <person name="Henrissat B."/>
            <person name="Kuo A."/>
            <person name="Liang C."/>
            <person name="Lipzen A."/>
            <person name="Lutzoni F."/>
            <person name="Magnuson J."/>
            <person name="Mondo S."/>
            <person name="Nolan M."/>
            <person name="Ohm R."/>
            <person name="Pangilinan J."/>
            <person name="Park H.-J."/>
            <person name="Ramirez L."/>
            <person name="Alfaro M."/>
            <person name="Sun H."/>
            <person name="Tritt A."/>
            <person name="Yoshinaga Y."/>
            <person name="Zwiers L.-H."/>
            <person name="Turgeon B."/>
            <person name="Goodwin S."/>
            <person name="Spatafora J."/>
            <person name="Crous P."/>
            <person name="Grigoriev I."/>
        </authorList>
    </citation>
    <scope>NUCLEOTIDE SEQUENCE</scope>
    <source>
        <strain evidence="1">Tuck. ex Michener</strain>
    </source>
</reference>
<dbReference type="OrthoDB" id="10544371at2759"/>